<proteinExistence type="inferred from homology"/>
<keyword evidence="3" id="KW-0337">GPI-anchor biosynthesis</keyword>
<gene>
    <name evidence="10" type="ORF">B7P43_G00426</name>
</gene>
<evidence type="ECO:0000256" key="7">
    <source>
        <dbReference type="ARBA" id="ARBA00023136"/>
    </source>
</evidence>
<feature type="transmembrane region" description="Helical" evidence="8">
    <location>
        <begin position="226"/>
        <end position="250"/>
    </location>
</feature>
<keyword evidence="11" id="KW-1185">Reference proteome</keyword>
<dbReference type="GO" id="GO:0005789">
    <property type="term" value="C:endoplasmic reticulum membrane"/>
    <property type="evidence" value="ECO:0007669"/>
    <property type="project" value="TreeGrafter"/>
</dbReference>
<evidence type="ECO:0000256" key="6">
    <source>
        <dbReference type="ARBA" id="ARBA00023034"/>
    </source>
</evidence>
<dbReference type="PANTHER" id="PTHR12892">
    <property type="entry name" value="FGF RECEPTOR ACTIVATING PROTEIN 1"/>
    <property type="match status" value="1"/>
</dbReference>
<dbReference type="Proteomes" id="UP000235965">
    <property type="component" value="Unassembled WGS sequence"/>
</dbReference>
<dbReference type="PANTHER" id="PTHR12892:SF11">
    <property type="entry name" value="POST-GPI ATTACHMENT TO PROTEINS FACTOR 2"/>
    <property type="match status" value="1"/>
</dbReference>
<reference evidence="10 11" key="1">
    <citation type="submission" date="2017-12" db="EMBL/GenBank/DDBJ databases">
        <title>Hemimetabolous genomes reveal molecular basis of termite eusociality.</title>
        <authorList>
            <person name="Harrison M.C."/>
            <person name="Jongepier E."/>
            <person name="Robertson H.M."/>
            <person name="Arning N."/>
            <person name="Bitard-Feildel T."/>
            <person name="Chao H."/>
            <person name="Childers C.P."/>
            <person name="Dinh H."/>
            <person name="Doddapaneni H."/>
            <person name="Dugan S."/>
            <person name="Gowin J."/>
            <person name="Greiner C."/>
            <person name="Han Y."/>
            <person name="Hu H."/>
            <person name="Hughes D.S.T."/>
            <person name="Huylmans A.-K."/>
            <person name="Kemena C."/>
            <person name="Kremer L.P.M."/>
            <person name="Lee S.L."/>
            <person name="Lopez-Ezquerra A."/>
            <person name="Mallet L."/>
            <person name="Monroy-Kuhn J.M."/>
            <person name="Moser A."/>
            <person name="Murali S.C."/>
            <person name="Muzny D.M."/>
            <person name="Otani S."/>
            <person name="Piulachs M.-D."/>
            <person name="Poelchau M."/>
            <person name="Qu J."/>
            <person name="Schaub F."/>
            <person name="Wada-Katsumata A."/>
            <person name="Worley K.C."/>
            <person name="Xie Q."/>
            <person name="Ylla G."/>
            <person name="Poulsen M."/>
            <person name="Gibbs R.A."/>
            <person name="Schal C."/>
            <person name="Richards S."/>
            <person name="Belles X."/>
            <person name="Korb J."/>
            <person name="Bornberg-Bauer E."/>
        </authorList>
    </citation>
    <scope>NUCLEOTIDE SEQUENCE [LARGE SCALE GENOMIC DNA]</scope>
    <source>
        <tissue evidence="10">Whole body</tissue>
    </source>
</reference>
<evidence type="ECO:0000256" key="5">
    <source>
        <dbReference type="ARBA" id="ARBA00022989"/>
    </source>
</evidence>
<feature type="transmembrane region" description="Helical" evidence="8">
    <location>
        <begin position="157"/>
        <end position="176"/>
    </location>
</feature>
<keyword evidence="7 8" id="KW-0472">Membrane</keyword>
<comment type="caution">
    <text evidence="10">The sequence shown here is derived from an EMBL/GenBank/DDBJ whole genome shotgun (WGS) entry which is preliminary data.</text>
</comment>
<comment type="similarity">
    <text evidence="2">Belongs to the PGAP2 family.</text>
</comment>
<dbReference type="GO" id="GO:0006506">
    <property type="term" value="P:GPI anchor biosynthetic process"/>
    <property type="evidence" value="ECO:0007669"/>
    <property type="project" value="UniProtKB-KW"/>
</dbReference>
<evidence type="ECO:0000256" key="3">
    <source>
        <dbReference type="ARBA" id="ARBA00022502"/>
    </source>
</evidence>
<dbReference type="GO" id="GO:0000139">
    <property type="term" value="C:Golgi membrane"/>
    <property type="evidence" value="ECO:0007669"/>
    <property type="project" value="UniProtKB-SubCell"/>
</dbReference>
<evidence type="ECO:0000256" key="2">
    <source>
        <dbReference type="ARBA" id="ARBA00007414"/>
    </source>
</evidence>
<feature type="transmembrane region" description="Helical" evidence="8">
    <location>
        <begin position="117"/>
        <end position="145"/>
    </location>
</feature>
<evidence type="ECO:0000313" key="10">
    <source>
        <dbReference type="EMBL" id="PNF37284.1"/>
    </source>
</evidence>
<dbReference type="STRING" id="105785.A0A2J7R8X6"/>
<name>A0A2J7R8X6_9NEOP</name>
<keyword evidence="4 8" id="KW-0812">Transmembrane</keyword>
<dbReference type="EMBL" id="NEVH01006721">
    <property type="protein sequence ID" value="PNF37284.1"/>
    <property type="molecule type" value="Genomic_DNA"/>
</dbReference>
<dbReference type="FunCoup" id="A0A2J7R8X6">
    <property type="interactions" value="607"/>
</dbReference>
<evidence type="ECO:0000259" key="9">
    <source>
        <dbReference type="Pfam" id="PF10277"/>
    </source>
</evidence>
<dbReference type="Pfam" id="PF10277">
    <property type="entry name" value="Frag1"/>
    <property type="match status" value="1"/>
</dbReference>
<dbReference type="AlphaFoldDB" id="A0A2J7R8X6"/>
<evidence type="ECO:0000313" key="11">
    <source>
        <dbReference type="Proteomes" id="UP000235965"/>
    </source>
</evidence>
<dbReference type="OrthoDB" id="68581at2759"/>
<sequence>MIKSRRMRQAGHVAQMGEKRNAYRILVGKPEGRRPLPHSKPSINQLKKVLNDLNHLAAYTPSIKNKYMPVPNFLPSISAAIGGFSPQRHVWRIAIAIHAGPRLLVAKMYYTYYQGVLYHWIHFMAMIACWLNVVENMALIGLTFISSADNHVVHEKLFVTFMVTSELYMMLTCYLLRSMRRSPPDNVEARSLRIKYQLLAVNLTSFAMAIYFFIRHNSYCEPGVYSIFALCEYVVVLTNMAFHMTAFWDFHGRELLVGPRGVQFS</sequence>
<feature type="domain" description="CWH43-like N-terminal" evidence="9">
    <location>
        <begin position="71"/>
        <end position="251"/>
    </location>
</feature>
<evidence type="ECO:0000256" key="4">
    <source>
        <dbReference type="ARBA" id="ARBA00022692"/>
    </source>
</evidence>
<dbReference type="InParanoid" id="A0A2J7R8X6"/>
<protein>
    <recommendedName>
        <fullName evidence="9">CWH43-like N-terminal domain-containing protein</fullName>
    </recommendedName>
</protein>
<keyword evidence="5 8" id="KW-1133">Transmembrane helix</keyword>
<dbReference type="InterPro" id="IPR039545">
    <property type="entry name" value="PGAP2"/>
</dbReference>
<organism evidence="10 11">
    <name type="scientific">Cryptotermes secundus</name>
    <dbReference type="NCBI Taxonomy" id="105785"/>
    <lineage>
        <taxon>Eukaryota</taxon>
        <taxon>Metazoa</taxon>
        <taxon>Ecdysozoa</taxon>
        <taxon>Arthropoda</taxon>
        <taxon>Hexapoda</taxon>
        <taxon>Insecta</taxon>
        <taxon>Pterygota</taxon>
        <taxon>Neoptera</taxon>
        <taxon>Polyneoptera</taxon>
        <taxon>Dictyoptera</taxon>
        <taxon>Blattodea</taxon>
        <taxon>Blattoidea</taxon>
        <taxon>Termitoidae</taxon>
        <taxon>Kalotermitidae</taxon>
        <taxon>Cryptotermitinae</taxon>
        <taxon>Cryptotermes</taxon>
    </lineage>
</organism>
<dbReference type="InterPro" id="IPR019402">
    <property type="entry name" value="CWH43_N"/>
</dbReference>
<accession>A0A2J7R8X6</accession>
<keyword evidence="6" id="KW-0333">Golgi apparatus</keyword>
<feature type="transmembrane region" description="Helical" evidence="8">
    <location>
        <begin position="196"/>
        <end position="214"/>
    </location>
</feature>
<evidence type="ECO:0000256" key="1">
    <source>
        <dbReference type="ARBA" id="ARBA00004653"/>
    </source>
</evidence>
<evidence type="ECO:0000256" key="8">
    <source>
        <dbReference type="SAM" id="Phobius"/>
    </source>
</evidence>
<comment type="subcellular location">
    <subcellularLocation>
        <location evidence="1">Golgi apparatus membrane</location>
        <topology evidence="1">Multi-pass membrane protein</topology>
    </subcellularLocation>
</comment>